<proteinExistence type="predicted"/>
<dbReference type="PANTHER" id="PTHR13847">
    <property type="entry name" value="SARCOSINE DEHYDROGENASE-RELATED"/>
    <property type="match status" value="1"/>
</dbReference>
<dbReference type="EC" id="1.-.-.-" evidence="3"/>
<dbReference type="GO" id="GO:0016491">
    <property type="term" value="F:oxidoreductase activity"/>
    <property type="evidence" value="ECO:0007669"/>
    <property type="project" value="UniProtKB-KW"/>
</dbReference>
<dbReference type="InterPro" id="IPR036188">
    <property type="entry name" value="FAD/NAD-bd_sf"/>
</dbReference>
<keyword evidence="4" id="KW-1185">Reference proteome</keyword>
<evidence type="ECO:0000259" key="2">
    <source>
        <dbReference type="Pfam" id="PF01266"/>
    </source>
</evidence>
<dbReference type="Gene3D" id="3.50.50.60">
    <property type="entry name" value="FAD/NAD(P)-binding domain"/>
    <property type="match status" value="1"/>
</dbReference>
<comment type="caution">
    <text evidence="3">The sequence shown here is derived from an EMBL/GenBank/DDBJ whole genome shotgun (WGS) entry which is preliminary data.</text>
</comment>
<dbReference type="PROSITE" id="PS51257">
    <property type="entry name" value="PROKAR_LIPOPROTEIN"/>
    <property type="match status" value="1"/>
</dbReference>
<reference evidence="3 4" key="1">
    <citation type="submission" date="2023-05" db="EMBL/GenBank/DDBJ databases">
        <authorList>
            <person name="Guo Y."/>
        </authorList>
    </citation>
    <scope>NUCLEOTIDE SEQUENCE [LARGE SCALE GENOMIC DNA]</scope>
    <source>
        <strain evidence="3 4">GR2756</strain>
    </source>
</reference>
<name>A0ABU3Q5T8_9SPHN</name>
<dbReference type="PANTHER" id="PTHR13847:SF287">
    <property type="entry name" value="FAD-DEPENDENT OXIDOREDUCTASE DOMAIN-CONTAINING PROTEIN 1"/>
    <property type="match status" value="1"/>
</dbReference>
<sequence>MQDTSRVAIIGGGIIGCLTGWFLREAGFAGAITIIERDPTYRFSSTALSAASIRTQFACPVNVSLSLFGSEFLRSIQNRLDPEADIGLVQNGYLILASAPSAEMRRAALAMQQSLGAKVVALDRADLATRFPWLNSEQVELATLGTADEGWFDAWALLQAARRAALRRDVAIIQAEASGFETDGGRIEGVRMADGSSLQADWCVNAAGPLSGKVARWLGIALPVAPKKRTVFHFRAPLSGKDMPMLFDISGAWMRPEGEGFIGGIQPAADADPDAGEDFEPDHYLFEDRVWPLLAARVPALEQIRLLNAWAGHYEMNLFDHNGVVGPHPDLPNFLFATGFSGHGIMHAPGVARAIAEHVVHGRYTSIDVGPLGFGRIAADRPMPESAIY</sequence>
<dbReference type="Gene3D" id="3.30.9.10">
    <property type="entry name" value="D-Amino Acid Oxidase, subunit A, domain 2"/>
    <property type="match status" value="1"/>
</dbReference>
<dbReference type="Pfam" id="PF01266">
    <property type="entry name" value="DAO"/>
    <property type="match status" value="1"/>
</dbReference>
<gene>
    <name evidence="3" type="ORF">RQX22_07425</name>
</gene>
<protein>
    <submittedName>
        <fullName evidence="3">FAD-binding oxidoreductase</fullName>
        <ecNumber evidence="3">1.-.-.-</ecNumber>
    </submittedName>
</protein>
<dbReference type="SUPFAM" id="SSF51905">
    <property type="entry name" value="FAD/NAD(P)-binding domain"/>
    <property type="match status" value="1"/>
</dbReference>
<evidence type="ECO:0000313" key="4">
    <source>
        <dbReference type="Proteomes" id="UP001259572"/>
    </source>
</evidence>
<dbReference type="InterPro" id="IPR006076">
    <property type="entry name" value="FAD-dep_OxRdtase"/>
</dbReference>
<accession>A0ABU3Q5T8</accession>
<dbReference type="EMBL" id="JAVUPU010000003">
    <property type="protein sequence ID" value="MDT9598773.1"/>
    <property type="molecule type" value="Genomic_DNA"/>
</dbReference>
<organism evidence="3 4">
    <name type="scientific">Sphingosinicella rhizophila</name>
    <dbReference type="NCBI Taxonomy" id="3050082"/>
    <lineage>
        <taxon>Bacteria</taxon>
        <taxon>Pseudomonadati</taxon>
        <taxon>Pseudomonadota</taxon>
        <taxon>Alphaproteobacteria</taxon>
        <taxon>Sphingomonadales</taxon>
        <taxon>Sphingosinicellaceae</taxon>
        <taxon>Sphingosinicella</taxon>
    </lineage>
</organism>
<evidence type="ECO:0000313" key="3">
    <source>
        <dbReference type="EMBL" id="MDT9598773.1"/>
    </source>
</evidence>
<keyword evidence="1 3" id="KW-0560">Oxidoreductase</keyword>
<dbReference type="Proteomes" id="UP001259572">
    <property type="component" value="Unassembled WGS sequence"/>
</dbReference>
<dbReference type="RefSeq" id="WP_315725106.1">
    <property type="nucleotide sequence ID" value="NZ_JAVUPU010000003.1"/>
</dbReference>
<evidence type="ECO:0000256" key="1">
    <source>
        <dbReference type="ARBA" id="ARBA00023002"/>
    </source>
</evidence>
<feature type="domain" description="FAD dependent oxidoreductase" evidence="2">
    <location>
        <begin position="6"/>
        <end position="357"/>
    </location>
</feature>